<evidence type="ECO:0000256" key="1">
    <source>
        <dbReference type="SAM" id="MobiDB-lite"/>
    </source>
</evidence>
<comment type="caution">
    <text evidence="2">The sequence shown here is derived from an EMBL/GenBank/DDBJ whole genome shotgun (WGS) entry which is preliminary data.</text>
</comment>
<organism evidence="2 3">
    <name type="scientific">Polyplax serrata</name>
    <name type="common">Common mouse louse</name>
    <dbReference type="NCBI Taxonomy" id="468196"/>
    <lineage>
        <taxon>Eukaryota</taxon>
        <taxon>Metazoa</taxon>
        <taxon>Ecdysozoa</taxon>
        <taxon>Arthropoda</taxon>
        <taxon>Hexapoda</taxon>
        <taxon>Insecta</taxon>
        <taxon>Pterygota</taxon>
        <taxon>Neoptera</taxon>
        <taxon>Paraneoptera</taxon>
        <taxon>Psocodea</taxon>
        <taxon>Troctomorpha</taxon>
        <taxon>Phthiraptera</taxon>
        <taxon>Anoplura</taxon>
        <taxon>Polyplacidae</taxon>
        <taxon>Polyplax</taxon>
    </lineage>
</organism>
<proteinExistence type="predicted"/>
<name>A0ABR1AGL5_POLSC</name>
<dbReference type="Proteomes" id="UP001359485">
    <property type="component" value="Unassembled WGS sequence"/>
</dbReference>
<evidence type="ECO:0000313" key="3">
    <source>
        <dbReference type="Proteomes" id="UP001359485"/>
    </source>
</evidence>
<sequence>MERLSQEFSNESNGINETSGTQLEVYGLKQWEHGRKEEKSVSETNGYQFTDDLIVDLTNGYNTQPEGTERSDYANSRAVLTDIHWASATVANDYTACDFSEKEEFIRPQVRARRCERCSTGPETETLGKVPLGEVFRRLGQRNCKREKDGEERRRQNTNPGLFHVDLNHMRSSNLGKILIVYLLPEETLFKGTHQLKGEMNKIKK</sequence>
<gene>
    <name evidence="2" type="ORF">RUM44_003489</name>
</gene>
<protein>
    <submittedName>
        <fullName evidence="2">Uncharacterized protein</fullName>
    </submittedName>
</protein>
<accession>A0ABR1AGL5</accession>
<feature type="region of interest" description="Disordered" evidence="1">
    <location>
        <begin position="1"/>
        <end position="21"/>
    </location>
</feature>
<reference evidence="2 3" key="1">
    <citation type="submission" date="2023-09" db="EMBL/GenBank/DDBJ databases">
        <title>Genomes of two closely related lineages of the louse Polyplax serrata with different host specificities.</title>
        <authorList>
            <person name="Martinu J."/>
            <person name="Tarabai H."/>
            <person name="Stefka J."/>
            <person name="Hypsa V."/>
        </authorList>
    </citation>
    <scope>NUCLEOTIDE SEQUENCE [LARGE SCALE GENOMIC DNA]</scope>
    <source>
        <strain evidence="2">98ZLc_SE</strain>
    </source>
</reference>
<dbReference type="EMBL" id="JAWJWF010000049">
    <property type="protein sequence ID" value="KAK6619107.1"/>
    <property type="molecule type" value="Genomic_DNA"/>
</dbReference>
<keyword evidence="3" id="KW-1185">Reference proteome</keyword>
<evidence type="ECO:0000313" key="2">
    <source>
        <dbReference type="EMBL" id="KAK6619107.1"/>
    </source>
</evidence>